<evidence type="ECO:0000256" key="2">
    <source>
        <dbReference type="ARBA" id="ARBA00022679"/>
    </source>
</evidence>
<dbReference type="Gene3D" id="3.40.50.150">
    <property type="entry name" value="Vaccinia Virus protein VP39"/>
    <property type="match status" value="1"/>
</dbReference>
<evidence type="ECO:0000313" key="4">
    <source>
        <dbReference type="EMBL" id="MQY10408.1"/>
    </source>
</evidence>
<proteinExistence type="predicted"/>
<dbReference type="InterPro" id="IPR019257">
    <property type="entry name" value="MeTrfase_dom"/>
</dbReference>
<sequence>MTRRPSALHTPARPRFTLTRRLAADHAARTLRADVAAGLTATPKTLPPKWFYDARGSALFEEITRLPEYYPTRAEREILQARAQEIAALTGARTLAELGSGSSEKTRLLLDALGPGLRSYAPLDVSDSALREAGEALIRDYPRLDVAATVADFESALTLPDTPGPHLLAFLGSTIGNLDAGQRAAFLTAVRAALGPDDALLLGADLVKDAGVLRRAYDDAQGVTAEFNKNVLHVLNRELDADFDPDTFTHRAVWNAVEERVEMHLRSDRAQTVKVKALDLAVDFERDEDLRTEISVKFRRSALTDELAAAGLTVRRWWTDPQERFALLLAFVR</sequence>
<dbReference type="PANTHER" id="PTHR43397">
    <property type="entry name" value="ERGOTHIONEINE BIOSYNTHESIS PROTEIN 1"/>
    <property type="match status" value="1"/>
</dbReference>
<keyword evidence="5" id="KW-1185">Reference proteome</keyword>
<organism evidence="4 5">
    <name type="scientific">Streptomyces smaragdinus</name>
    <dbReference type="NCBI Taxonomy" id="2585196"/>
    <lineage>
        <taxon>Bacteria</taxon>
        <taxon>Bacillati</taxon>
        <taxon>Actinomycetota</taxon>
        <taxon>Actinomycetes</taxon>
        <taxon>Kitasatosporales</taxon>
        <taxon>Streptomycetaceae</taxon>
        <taxon>Streptomyces</taxon>
    </lineage>
</organism>
<dbReference type="InterPro" id="IPR051128">
    <property type="entry name" value="EgtD_Methyltrsf_superfamily"/>
</dbReference>
<dbReference type="GO" id="GO:0052706">
    <property type="term" value="F:L-histidine N(alpha)-methyltransferase activity"/>
    <property type="evidence" value="ECO:0007669"/>
    <property type="project" value="UniProtKB-EC"/>
</dbReference>
<accession>A0A7K0CAG6</accession>
<dbReference type="EC" id="2.1.1.44" evidence="4"/>
<dbReference type="SUPFAM" id="SSF53335">
    <property type="entry name" value="S-adenosyl-L-methionine-dependent methyltransferases"/>
    <property type="match status" value="1"/>
</dbReference>
<gene>
    <name evidence="4" type="primary">egtD</name>
    <name evidence="4" type="ORF">SRB5_05160</name>
</gene>
<dbReference type="InterPro" id="IPR029063">
    <property type="entry name" value="SAM-dependent_MTases_sf"/>
</dbReference>
<evidence type="ECO:0000256" key="1">
    <source>
        <dbReference type="ARBA" id="ARBA00022603"/>
    </source>
</evidence>
<evidence type="ECO:0000313" key="5">
    <source>
        <dbReference type="Proteomes" id="UP000466345"/>
    </source>
</evidence>
<protein>
    <submittedName>
        <fullName evidence="4">Histidine N-alpha-methyltransferase</fullName>
        <ecNumber evidence="4">2.1.1.44</ecNumber>
    </submittedName>
</protein>
<dbReference type="AlphaFoldDB" id="A0A7K0CAG6"/>
<reference evidence="4 5" key="1">
    <citation type="submission" date="2019-10" db="EMBL/GenBank/DDBJ databases">
        <title>Streptomyces smaragdinus sp. nov. and Streptomyces fabii sp. nov., isolated from the gut of fungus growing-termite Macrotermes natalensis.</title>
        <authorList>
            <person name="Schwitalla J."/>
            <person name="Benndorf R."/>
            <person name="Martin K."/>
            <person name="De Beer W."/>
            <person name="Kaster A.-K."/>
            <person name="Vollmers J."/>
            <person name="Poulsen M."/>
            <person name="Beemelmanns C."/>
        </authorList>
    </citation>
    <scope>NUCLEOTIDE SEQUENCE [LARGE SCALE GENOMIC DNA]</scope>
    <source>
        <strain evidence="4 5">RB5</strain>
    </source>
</reference>
<comment type="caution">
    <text evidence="4">The sequence shown here is derived from an EMBL/GenBank/DDBJ whole genome shotgun (WGS) entry which is preliminary data.</text>
</comment>
<dbReference type="PIRSF" id="PIRSF018005">
    <property type="entry name" value="UCP018005"/>
    <property type="match status" value="1"/>
</dbReference>
<keyword evidence="2 4" id="KW-0808">Transferase</keyword>
<dbReference type="InterPro" id="IPR035094">
    <property type="entry name" value="EgtD"/>
</dbReference>
<dbReference type="Pfam" id="PF10017">
    <property type="entry name" value="Methyltransf_33"/>
    <property type="match status" value="1"/>
</dbReference>
<dbReference type="Proteomes" id="UP000466345">
    <property type="component" value="Unassembled WGS sequence"/>
</dbReference>
<feature type="domain" description="Histidine-specific methyltransferase SAM-dependent" evidence="3">
    <location>
        <begin position="32"/>
        <end position="330"/>
    </location>
</feature>
<dbReference type="OrthoDB" id="5289726at2"/>
<keyword evidence="1 4" id="KW-0489">Methyltransferase</keyword>
<dbReference type="RefSeq" id="WP_153449701.1">
    <property type="nucleotide sequence ID" value="NZ_WEGJ01000001.1"/>
</dbReference>
<name>A0A7K0CAG6_9ACTN</name>
<evidence type="ECO:0000259" key="3">
    <source>
        <dbReference type="Pfam" id="PF10017"/>
    </source>
</evidence>
<dbReference type="NCBIfam" id="TIGR03438">
    <property type="entry name" value="egtD_ergothio"/>
    <property type="match status" value="1"/>
</dbReference>
<dbReference type="GO" id="GO:0032259">
    <property type="term" value="P:methylation"/>
    <property type="evidence" value="ECO:0007669"/>
    <property type="project" value="UniProtKB-KW"/>
</dbReference>
<dbReference type="InterPro" id="IPR017804">
    <property type="entry name" value="MeTrfase_EgtD-like"/>
</dbReference>
<dbReference type="EMBL" id="WEGJ01000001">
    <property type="protein sequence ID" value="MQY10408.1"/>
    <property type="molecule type" value="Genomic_DNA"/>
</dbReference>
<dbReference type="PANTHER" id="PTHR43397:SF1">
    <property type="entry name" value="ERGOTHIONEINE BIOSYNTHESIS PROTEIN 1"/>
    <property type="match status" value="1"/>
</dbReference>